<feature type="region of interest" description="Disordered" evidence="1">
    <location>
        <begin position="203"/>
        <end position="224"/>
    </location>
</feature>
<proteinExistence type="predicted"/>
<dbReference type="STRING" id="68775.A0A5C3LUI9"/>
<evidence type="ECO:0000313" key="3">
    <source>
        <dbReference type="Proteomes" id="UP000308652"/>
    </source>
</evidence>
<feature type="compositionally biased region" description="Acidic residues" evidence="1">
    <location>
        <begin position="215"/>
        <end position="224"/>
    </location>
</feature>
<keyword evidence="3" id="KW-1185">Reference proteome</keyword>
<sequence length="224" mass="25190">MKALDLYHMNITWAVFVQETIQQVAYGSNTTLELQDDLPINDITRHAFSALDIITGDDPAVVVGVDENRQVPILTGDDADLAAQDAACAQLEAENAMDIDNNSSKFEDSPVKMVVLDGIGMGPTHCAFENFQKQRILKLVKPINIIGILILLDLIIFAKSGVIQQHLMAQHLTWLLWKMISKEILTINKHLILRHQITKKQQKKRNNNPVLRAEESDEDEDIDD</sequence>
<protein>
    <submittedName>
        <fullName evidence="2">Uncharacterized protein</fullName>
    </submittedName>
</protein>
<reference evidence="2 3" key="1">
    <citation type="journal article" date="2019" name="Nat. Ecol. Evol.">
        <title>Megaphylogeny resolves global patterns of mushroom evolution.</title>
        <authorList>
            <person name="Varga T."/>
            <person name="Krizsan K."/>
            <person name="Foldi C."/>
            <person name="Dima B."/>
            <person name="Sanchez-Garcia M."/>
            <person name="Sanchez-Ramirez S."/>
            <person name="Szollosi G.J."/>
            <person name="Szarkandi J.G."/>
            <person name="Papp V."/>
            <person name="Albert L."/>
            <person name="Andreopoulos W."/>
            <person name="Angelini C."/>
            <person name="Antonin V."/>
            <person name="Barry K.W."/>
            <person name="Bougher N.L."/>
            <person name="Buchanan P."/>
            <person name="Buyck B."/>
            <person name="Bense V."/>
            <person name="Catcheside P."/>
            <person name="Chovatia M."/>
            <person name="Cooper J."/>
            <person name="Damon W."/>
            <person name="Desjardin D."/>
            <person name="Finy P."/>
            <person name="Geml J."/>
            <person name="Haridas S."/>
            <person name="Hughes K."/>
            <person name="Justo A."/>
            <person name="Karasinski D."/>
            <person name="Kautmanova I."/>
            <person name="Kiss B."/>
            <person name="Kocsube S."/>
            <person name="Kotiranta H."/>
            <person name="LaButti K.M."/>
            <person name="Lechner B.E."/>
            <person name="Liimatainen K."/>
            <person name="Lipzen A."/>
            <person name="Lukacs Z."/>
            <person name="Mihaltcheva S."/>
            <person name="Morgado L.N."/>
            <person name="Niskanen T."/>
            <person name="Noordeloos M.E."/>
            <person name="Ohm R.A."/>
            <person name="Ortiz-Santana B."/>
            <person name="Ovrebo C."/>
            <person name="Racz N."/>
            <person name="Riley R."/>
            <person name="Savchenko A."/>
            <person name="Shiryaev A."/>
            <person name="Soop K."/>
            <person name="Spirin V."/>
            <person name="Szebenyi C."/>
            <person name="Tomsovsky M."/>
            <person name="Tulloss R.E."/>
            <person name="Uehling J."/>
            <person name="Grigoriev I.V."/>
            <person name="Vagvolgyi C."/>
            <person name="Papp T."/>
            <person name="Martin F.M."/>
            <person name="Miettinen O."/>
            <person name="Hibbett D.S."/>
            <person name="Nagy L.G."/>
        </authorList>
    </citation>
    <scope>NUCLEOTIDE SEQUENCE [LARGE SCALE GENOMIC DNA]</scope>
    <source>
        <strain evidence="2 3">CBS 166.37</strain>
    </source>
</reference>
<evidence type="ECO:0000256" key="1">
    <source>
        <dbReference type="SAM" id="MobiDB-lite"/>
    </source>
</evidence>
<dbReference type="EMBL" id="ML213619">
    <property type="protein sequence ID" value="TFK35648.1"/>
    <property type="molecule type" value="Genomic_DNA"/>
</dbReference>
<evidence type="ECO:0000313" key="2">
    <source>
        <dbReference type="EMBL" id="TFK35648.1"/>
    </source>
</evidence>
<accession>A0A5C3LUI9</accession>
<organism evidence="2 3">
    <name type="scientific">Crucibulum laeve</name>
    <dbReference type="NCBI Taxonomy" id="68775"/>
    <lineage>
        <taxon>Eukaryota</taxon>
        <taxon>Fungi</taxon>
        <taxon>Dikarya</taxon>
        <taxon>Basidiomycota</taxon>
        <taxon>Agaricomycotina</taxon>
        <taxon>Agaricomycetes</taxon>
        <taxon>Agaricomycetidae</taxon>
        <taxon>Agaricales</taxon>
        <taxon>Agaricineae</taxon>
        <taxon>Nidulariaceae</taxon>
        <taxon>Crucibulum</taxon>
    </lineage>
</organism>
<name>A0A5C3LUI9_9AGAR</name>
<gene>
    <name evidence="2" type="ORF">BDQ12DRAFT_668289</name>
</gene>
<dbReference type="AlphaFoldDB" id="A0A5C3LUI9"/>
<dbReference type="OrthoDB" id="2527272at2759"/>
<dbReference type="Proteomes" id="UP000308652">
    <property type="component" value="Unassembled WGS sequence"/>
</dbReference>